<dbReference type="GO" id="GO:0005524">
    <property type="term" value="F:ATP binding"/>
    <property type="evidence" value="ECO:0007669"/>
    <property type="project" value="InterPro"/>
</dbReference>
<dbReference type="GO" id="GO:0005886">
    <property type="term" value="C:plasma membrane"/>
    <property type="evidence" value="ECO:0007669"/>
    <property type="project" value="TreeGrafter"/>
</dbReference>
<dbReference type="GO" id="GO:0007169">
    <property type="term" value="P:cell surface receptor protein tyrosine kinase signaling pathway"/>
    <property type="evidence" value="ECO:0007669"/>
    <property type="project" value="TreeGrafter"/>
</dbReference>
<dbReference type="EMBL" id="JAIZAY010000010">
    <property type="protein sequence ID" value="KAJ8034934.1"/>
    <property type="molecule type" value="Genomic_DNA"/>
</dbReference>
<dbReference type="PANTHER" id="PTHR24416:SF621">
    <property type="entry name" value="TYROSINE KINASE RECEPTOR CAD96CA"/>
    <property type="match status" value="1"/>
</dbReference>
<keyword evidence="2" id="KW-0675">Receptor</keyword>
<evidence type="ECO:0000313" key="2">
    <source>
        <dbReference type="EMBL" id="KAJ8034934.1"/>
    </source>
</evidence>
<dbReference type="OrthoDB" id="4062651at2759"/>
<dbReference type="Gene3D" id="1.10.510.10">
    <property type="entry name" value="Transferase(Phosphotransferase) domain 1"/>
    <property type="match status" value="1"/>
</dbReference>
<proteinExistence type="predicted"/>
<dbReference type="Pfam" id="PF07714">
    <property type="entry name" value="PK_Tyr_Ser-Thr"/>
    <property type="match status" value="1"/>
</dbReference>
<dbReference type="InterPro" id="IPR011009">
    <property type="entry name" value="Kinase-like_dom_sf"/>
</dbReference>
<dbReference type="PRINTS" id="PR00109">
    <property type="entry name" value="TYRKINASE"/>
</dbReference>
<keyword evidence="2" id="KW-0808">Transferase</keyword>
<evidence type="ECO:0000259" key="1">
    <source>
        <dbReference type="PROSITE" id="PS50011"/>
    </source>
</evidence>
<dbReference type="InterPro" id="IPR050122">
    <property type="entry name" value="RTK"/>
</dbReference>
<gene>
    <name evidence="2" type="ORF">HOLleu_21966</name>
</gene>
<reference evidence="2" key="1">
    <citation type="submission" date="2021-10" db="EMBL/GenBank/DDBJ databases">
        <title>Tropical sea cucumber genome reveals ecological adaptation and Cuvierian tubules defense mechanism.</title>
        <authorList>
            <person name="Chen T."/>
        </authorList>
    </citation>
    <scope>NUCLEOTIDE SEQUENCE</scope>
    <source>
        <strain evidence="2">Nanhai2018</strain>
        <tissue evidence="2">Muscle</tissue>
    </source>
</reference>
<sequence>MLVLIGIYQGRVPVRWLAPESLAQNIYTSKSDVWSFGIVMWEIITLGSHPYPGMSSRRVFEAIRNGYRLPQPDHCDNEMCENKSPYQKGVVTCSIVTPCYYLY</sequence>
<organism evidence="2 3">
    <name type="scientific">Holothuria leucospilota</name>
    <name type="common">Black long sea cucumber</name>
    <name type="synonym">Mertensiothuria leucospilota</name>
    <dbReference type="NCBI Taxonomy" id="206669"/>
    <lineage>
        <taxon>Eukaryota</taxon>
        <taxon>Metazoa</taxon>
        <taxon>Echinodermata</taxon>
        <taxon>Eleutherozoa</taxon>
        <taxon>Echinozoa</taxon>
        <taxon>Holothuroidea</taxon>
        <taxon>Aspidochirotacea</taxon>
        <taxon>Aspidochirotida</taxon>
        <taxon>Holothuriidae</taxon>
        <taxon>Holothuria</taxon>
    </lineage>
</organism>
<accession>A0A9Q1H6G1</accession>
<dbReference type="InterPro" id="IPR000719">
    <property type="entry name" value="Prot_kinase_dom"/>
</dbReference>
<name>A0A9Q1H6G1_HOLLE</name>
<feature type="domain" description="Protein kinase" evidence="1">
    <location>
        <begin position="1"/>
        <end position="103"/>
    </location>
</feature>
<dbReference type="Proteomes" id="UP001152320">
    <property type="component" value="Chromosome 10"/>
</dbReference>
<comment type="caution">
    <text evidence="2">The sequence shown here is derived from an EMBL/GenBank/DDBJ whole genome shotgun (WGS) entry which is preliminary data.</text>
</comment>
<dbReference type="InterPro" id="IPR020635">
    <property type="entry name" value="Tyr_kinase_cat_dom"/>
</dbReference>
<dbReference type="SMART" id="SM00219">
    <property type="entry name" value="TyrKc"/>
    <property type="match status" value="1"/>
</dbReference>
<dbReference type="InterPro" id="IPR001245">
    <property type="entry name" value="Ser-Thr/Tyr_kinase_cat_dom"/>
</dbReference>
<evidence type="ECO:0000313" key="3">
    <source>
        <dbReference type="Proteomes" id="UP001152320"/>
    </source>
</evidence>
<dbReference type="SUPFAM" id="SSF56112">
    <property type="entry name" value="Protein kinase-like (PK-like)"/>
    <property type="match status" value="1"/>
</dbReference>
<dbReference type="AlphaFoldDB" id="A0A9Q1H6G1"/>
<keyword evidence="3" id="KW-1185">Reference proteome</keyword>
<dbReference type="GO" id="GO:0043235">
    <property type="term" value="C:receptor complex"/>
    <property type="evidence" value="ECO:0007669"/>
    <property type="project" value="TreeGrafter"/>
</dbReference>
<keyword evidence="2" id="KW-0418">Kinase</keyword>
<dbReference type="PANTHER" id="PTHR24416">
    <property type="entry name" value="TYROSINE-PROTEIN KINASE RECEPTOR"/>
    <property type="match status" value="1"/>
</dbReference>
<dbReference type="PROSITE" id="PS50011">
    <property type="entry name" value="PROTEIN_KINASE_DOM"/>
    <property type="match status" value="1"/>
</dbReference>
<dbReference type="GO" id="GO:0004714">
    <property type="term" value="F:transmembrane receptor protein tyrosine kinase activity"/>
    <property type="evidence" value="ECO:0007669"/>
    <property type="project" value="TreeGrafter"/>
</dbReference>
<protein>
    <submittedName>
        <fullName evidence="2">Tyrosine kinase receptor Cad96Ca</fullName>
    </submittedName>
</protein>